<protein>
    <recommendedName>
        <fullName evidence="3 9">DNA repair protein RecN</fullName>
    </recommendedName>
    <alternativeName>
        <fullName evidence="8 9">Recombination protein N</fullName>
    </alternativeName>
</protein>
<comment type="function">
    <text evidence="1 9">May be involved in recombinational repair of damaged DNA.</text>
</comment>
<dbReference type="FunFam" id="3.40.50.300:FF:000319">
    <property type="entry name" value="DNA repair protein RecN"/>
    <property type="match status" value="1"/>
</dbReference>
<dbReference type="GO" id="GO:0006281">
    <property type="term" value="P:DNA repair"/>
    <property type="evidence" value="ECO:0007669"/>
    <property type="project" value="UniProtKB-KW"/>
</dbReference>
<evidence type="ECO:0000313" key="12">
    <source>
        <dbReference type="EMBL" id="HIU44283.1"/>
    </source>
</evidence>
<dbReference type="NCBIfam" id="TIGR00634">
    <property type="entry name" value="recN"/>
    <property type="match status" value="1"/>
</dbReference>
<keyword evidence="7 9" id="KW-0234">DNA repair</keyword>
<name>A0A9D1LLX0_9CLOT</name>
<comment type="caution">
    <text evidence="12">The sequence shown here is derived from an EMBL/GenBank/DDBJ whole genome shotgun (WGS) entry which is preliminary data.</text>
</comment>
<comment type="similarity">
    <text evidence="2 9">Belongs to the RecN family.</text>
</comment>
<sequence>MLTQLQIENIAVIEHADIDFSAGFSVLSGETGAGKSIIIDALNAVLGSRVSRDLIRTGQSRASVSALFSELPPAALQKAADLGLSTEDGTLLIRREMTPDGRNLCRVNGHPATLSMLRELGPFLVNIHGQHDGQHLLDEQFHIEYLDAFAGLELPLAEYQSHYEELLQLNRRIRALSMSAAEKKRRIEELEGQIAELTDAHLREGERDELLSRRTELVNAERLSAALGDACRLLDGTDDGEGAVALLSMAERALRAGEKLSGQLPPLIERATELSVLASDLASDLASTLSAMAFSPEELEETEQRLELLSRLERKYNMPPDELAGLLPALSQELESLALADESMDSLKDAYAAKRQVVYEQAEKLNAMRAEAAVRLCAQMEQQLAQMDMPSARFGAEIDTSLGKGQTRFTRRGCDTVRFLLSANSGEDLKPLSKVASGGELSRMMLALRNVLSEGDRGVTAVFDEVDAGVSGRAASRVGEKLFSIASTRQVLCVTHLPQIAALADRQYYISKESRGGRTYTRVEPLDTDGRIRELTRLTAGDSVTDAARQNAAEMLRLAEIRKKELLTNQPK</sequence>
<evidence type="ECO:0000256" key="4">
    <source>
        <dbReference type="ARBA" id="ARBA00022741"/>
    </source>
</evidence>
<evidence type="ECO:0000256" key="8">
    <source>
        <dbReference type="ARBA" id="ARBA00033408"/>
    </source>
</evidence>
<dbReference type="PANTHER" id="PTHR11059:SF0">
    <property type="entry name" value="DNA REPAIR PROTEIN RECN"/>
    <property type="match status" value="1"/>
</dbReference>
<reference evidence="12" key="1">
    <citation type="submission" date="2020-10" db="EMBL/GenBank/DDBJ databases">
        <authorList>
            <person name="Gilroy R."/>
        </authorList>
    </citation>
    <scope>NUCLEOTIDE SEQUENCE</scope>
    <source>
        <strain evidence="12">CHK191-8634</strain>
    </source>
</reference>
<keyword evidence="10" id="KW-0175">Coiled coil</keyword>
<dbReference type="FunFam" id="3.40.50.300:FF:000356">
    <property type="entry name" value="DNA repair protein RecN"/>
    <property type="match status" value="1"/>
</dbReference>
<dbReference type="SUPFAM" id="SSF52540">
    <property type="entry name" value="P-loop containing nucleoside triphosphate hydrolases"/>
    <property type="match status" value="2"/>
</dbReference>
<keyword evidence="4" id="KW-0547">Nucleotide-binding</keyword>
<organism evidence="12 13">
    <name type="scientific">Candidatus Ventrousia excrementavium</name>
    <dbReference type="NCBI Taxonomy" id="2840961"/>
    <lineage>
        <taxon>Bacteria</taxon>
        <taxon>Bacillati</taxon>
        <taxon>Bacillota</taxon>
        <taxon>Clostridia</taxon>
        <taxon>Eubacteriales</taxon>
        <taxon>Clostridiaceae</taxon>
        <taxon>Clostridiaceae incertae sedis</taxon>
        <taxon>Candidatus Ventrousia</taxon>
    </lineage>
</organism>
<evidence type="ECO:0000256" key="9">
    <source>
        <dbReference type="PIRNR" id="PIRNR003128"/>
    </source>
</evidence>
<dbReference type="InterPro" id="IPR003395">
    <property type="entry name" value="RecF/RecN/SMC_N"/>
</dbReference>
<evidence type="ECO:0000256" key="5">
    <source>
        <dbReference type="ARBA" id="ARBA00022763"/>
    </source>
</evidence>
<evidence type="ECO:0000256" key="10">
    <source>
        <dbReference type="SAM" id="Coils"/>
    </source>
</evidence>
<dbReference type="GO" id="GO:0009432">
    <property type="term" value="P:SOS response"/>
    <property type="evidence" value="ECO:0007669"/>
    <property type="project" value="TreeGrafter"/>
</dbReference>
<dbReference type="AlphaFoldDB" id="A0A9D1LLX0"/>
<dbReference type="CDD" id="cd03241">
    <property type="entry name" value="ABC_RecN"/>
    <property type="match status" value="2"/>
</dbReference>
<dbReference type="InterPro" id="IPR027417">
    <property type="entry name" value="P-loop_NTPase"/>
</dbReference>
<keyword evidence="5 9" id="KW-0227">DNA damage</keyword>
<dbReference type="EMBL" id="DVMR01000061">
    <property type="protein sequence ID" value="HIU44283.1"/>
    <property type="molecule type" value="Genomic_DNA"/>
</dbReference>
<dbReference type="GO" id="GO:0005524">
    <property type="term" value="F:ATP binding"/>
    <property type="evidence" value="ECO:0007669"/>
    <property type="project" value="UniProtKB-KW"/>
</dbReference>
<dbReference type="Proteomes" id="UP000824073">
    <property type="component" value="Unassembled WGS sequence"/>
</dbReference>
<dbReference type="Gene3D" id="3.40.50.300">
    <property type="entry name" value="P-loop containing nucleotide triphosphate hydrolases"/>
    <property type="match status" value="2"/>
</dbReference>
<evidence type="ECO:0000256" key="7">
    <source>
        <dbReference type="ARBA" id="ARBA00023204"/>
    </source>
</evidence>
<evidence type="ECO:0000256" key="1">
    <source>
        <dbReference type="ARBA" id="ARBA00003618"/>
    </source>
</evidence>
<evidence type="ECO:0000256" key="3">
    <source>
        <dbReference type="ARBA" id="ARBA00021315"/>
    </source>
</evidence>
<dbReference type="GO" id="GO:0043590">
    <property type="term" value="C:bacterial nucleoid"/>
    <property type="evidence" value="ECO:0007669"/>
    <property type="project" value="TreeGrafter"/>
</dbReference>
<evidence type="ECO:0000256" key="2">
    <source>
        <dbReference type="ARBA" id="ARBA00009441"/>
    </source>
</evidence>
<evidence type="ECO:0000259" key="11">
    <source>
        <dbReference type="Pfam" id="PF02463"/>
    </source>
</evidence>
<feature type="domain" description="RecF/RecN/SMC N-terminal" evidence="11">
    <location>
        <begin position="1"/>
        <end position="515"/>
    </location>
</feature>
<keyword evidence="6" id="KW-0067">ATP-binding</keyword>
<proteinExistence type="inferred from homology"/>
<dbReference type="InterPro" id="IPR004604">
    <property type="entry name" value="DNA_recomb/repair_RecN"/>
</dbReference>
<gene>
    <name evidence="12" type="primary">recN</name>
    <name evidence="12" type="ORF">IAB67_08320</name>
</gene>
<evidence type="ECO:0000313" key="13">
    <source>
        <dbReference type="Proteomes" id="UP000824073"/>
    </source>
</evidence>
<reference evidence="12" key="2">
    <citation type="journal article" date="2021" name="PeerJ">
        <title>Extensive microbial diversity within the chicken gut microbiome revealed by metagenomics and culture.</title>
        <authorList>
            <person name="Gilroy R."/>
            <person name="Ravi A."/>
            <person name="Getino M."/>
            <person name="Pursley I."/>
            <person name="Horton D.L."/>
            <person name="Alikhan N.F."/>
            <person name="Baker D."/>
            <person name="Gharbi K."/>
            <person name="Hall N."/>
            <person name="Watson M."/>
            <person name="Adriaenssens E.M."/>
            <person name="Foster-Nyarko E."/>
            <person name="Jarju S."/>
            <person name="Secka A."/>
            <person name="Antonio M."/>
            <person name="Oren A."/>
            <person name="Chaudhuri R.R."/>
            <person name="La Ragione R."/>
            <person name="Hildebrand F."/>
            <person name="Pallen M.J."/>
        </authorList>
    </citation>
    <scope>NUCLEOTIDE SEQUENCE</scope>
    <source>
        <strain evidence="12">CHK191-8634</strain>
    </source>
</reference>
<dbReference type="PIRSF" id="PIRSF003128">
    <property type="entry name" value="RecN"/>
    <property type="match status" value="1"/>
</dbReference>
<dbReference type="PANTHER" id="PTHR11059">
    <property type="entry name" value="DNA REPAIR PROTEIN RECN"/>
    <property type="match status" value="1"/>
</dbReference>
<evidence type="ECO:0000256" key="6">
    <source>
        <dbReference type="ARBA" id="ARBA00022840"/>
    </source>
</evidence>
<dbReference type="GO" id="GO:0006310">
    <property type="term" value="P:DNA recombination"/>
    <property type="evidence" value="ECO:0007669"/>
    <property type="project" value="InterPro"/>
</dbReference>
<dbReference type="Pfam" id="PF02463">
    <property type="entry name" value="SMC_N"/>
    <property type="match status" value="1"/>
</dbReference>
<accession>A0A9D1LLX0</accession>
<feature type="coiled-coil region" evidence="10">
    <location>
        <begin position="166"/>
        <end position="207"/>
    </location>
</feature>